<evidence type="ECO:0000313" key="2">
    <source>
        <dbReference type="Proteomes" id="UP001589755"/>
    </source>
</evidence>
<name>A0ABV6D3F1_9HYPH</name>
<sequence>MLHLVYTFRPTAHARTNLQAFWRWIGEREAWFYDGLDMARDSRWYVRTIGQDVHALEHFIAFEDEAAWGAYRREVARRSRDAAWERRRVEQDLWWEITEARLLNDAPVKRPTAGGHHG</sequence>
<dbReference type="Proteomes" id="UP001589755">
    <property type="component" value="Unassembled WGS sequence"/>
</dbReference>
<gene>
    <name evidence="1" type="ORF">ACFFJ2_01985</name>
</gene>
<dbReference type="RefSeq" id="WP_261519990.1">
    <property type="nucleotide sequence ID" value="NZ_JAODNW010000008.1"/>
</dbReference>
<accession>A0ABV6D3F1</accession>
<dbReference type="EMBL" id="JBHLXD010000002">
    <property type="protein sequence ID" value="MFC0207166.1"/>
    <property type="molecule type" value="Genomic_DNA"/>
</dbReference>
<evidence type="ECO:0008006" key="3">
    <source>
        <dbReference type="Google" id="ProtNLM"/>
    </source>
</evidence>
<protein>
    <recommendedName>
        <fullName evidence="3">NIPSNAP protein</fullName>
    </recommendedName>
</protein>
<evidence type="ECO:0000313" key="1">
    <source>
        <dbReference type="EMBL" id="MFC0207166.1"/>
    </source>
</evidence>
<comment type="caution">
    <text evidence="1">The sequence shown here is derived from an EMBL/GenBank/DDBJ whole genome shotgun (WGS) entry which is preliminary data.</text>
</comment>
<proteinExistence type="predicted"/>
<reference evidence="1 2" key="1">
    <citation type="submission" date="2024-09" db="EMBL/GenBank/DDBJ databases">
        <authorList>
            <person name="Sun Q."/>
            <person name="Mori K."/>
        </authorList>
    </citation>
    <scope>NUCLEOTIDE SEQUENCE [LARGE SCALE GENOMIC DNA]</scope>
    <source>
        <strain evidence="1 2">CCM 8543</strain>
    </source>
</reference>
<keyword evidence="2" id="KW-1185">Reference proteome</keyword>
<organism evidence="1 2">
    <name type="scientific">Chelativorans intermedius</name>
    <dbReference type="NCBI Taxonomy" id="515947"/>
    <lineage>
        <taxon>Bacteria</taxon>
        <taxon>Pseudomonadati</taxon>
        <taxon>Pseudomonadota</taxon>
        <taxon>Alphaproteobacteria</taxon>
        <taxon>Hyphomicrobiales</taxon>
        <taxon>Phyllobacteriaceae</taxon>
        <taxon>Chelativorans</taxon>
    </lineage>
</organism>